<dbReference type="OrthoDB" id="6692864at2759"/>
<evidence type="ECO:0000256" key="9">
    <source>
        <dbReference type="ARBA" id="ARBA00022848"/>
    </source>
</evidence>
<comment type="subcellular location">
    <subcellularLocation>
        <location evidence="4">Endoplasmic reticulum membrane</location>
        <topology evidence="4">Peripheral membrane protein</topology>
    </subcellularLocation>
    <subcellularLocation>
        <location evidence="3">Microsome membrane</location>
        <topology evidence="3">Peripheral membrane protein</topology>
    </subcellularLocation>
</comment>
<evidence type="ECO:0000313" key="15">
    <source>
        <dbReference type="EMBL" id="CAB3222104.1"/>
    </source>
</evidence>
<keyword evidence="8" id="KW-0256">Endoplasmic reticulum</keyword>
<sequence length="501" mass="57448">MSWYTAVLSIAIAALAYWQYWRWAHRRMLELAAKVPGPPALPILGNALMFMVKPGEILNKISMLHKVYGQYFKFWLGPDLNICVKNPTDIRMLLTSNKVNQKGPLYDLMKPFIGSGILAGGSTWRKHRKIANPSYNKKAVEHFTHVFNAEAKQLAMELTQKDPKMIFEIYTDVVKFTTQSVTQTLMGLSKEESQNVYRMDEIVAATRDIYDLIFAKMTKWWLQIPLIYWVLGWKKTQNYFIKLINDFAGDIVRKRRKALEISTPDEESMGIVDRYILSGELSEQEIRWVTMTLFTTSQEAAAKVASGVLTFLSHLPEWQELVYNEIIEVLGPNGPVSSEQLKKLQYLDMVYKETLRCLSIAAMIQRTVEEEISINEGKLTLPAGTSLVIPIHHLHRDPQYWEDPWTIKPERFLPENVKKRDPNAFVPFSLGPMDCLGRVYATALVKTIIVWVLRYNRLEPAGSVEDLNKLHVGVSVSIADGYNVKVQPRKAALVEGFDYRK</sequence>
<dbReference type="Proteomes" id="UP000494106">
    <property type="component" value="Unassembled WGS sequence"/>
</dbReference>
<dbReference type="GO" id="GO:0020037">
    <property type="term" value="F:heme binding"/>
    <property type="evidence" value="ECO:0007669"/>
    <property type="project" value="InterPro"/>
</dbReference>
<feature type="binding site" description="axial binding residue" evidence="14">
    <location>
        <position position="435"/>
    </location>
    <ligand>
        <name>heme</name>
        <dbReference type="ChEBI" id="CHEBI:30413"/>
    </ligand>
    <ligandPart>
        <name>Fe</name>
        <dbReference type="ChEBI" id="CHEBI:18248"/>
    </ligandPart>
</feature>
<evidence type="ECO:0000256" key="3">
    <source>
        <dbReference type="ARBA" id="ARBA00004174"/>
    </source>
</evidence>
<comment type="similarity">
    <text evidence="5">Belongs to the cytochrome P450 family.</text>
</comment>
<comment type="caution">
    <text evidence="15">The sequence shown here is derived from an EMBL/GenBank/DDBJ whole genome shotgun (WGS) entry which is preliminary data.</text>
</comment>
<gene>
    <name evidence="15" type="ORF">APLA_LOCUS831</name>
</gene>
<dbReference type="PANTHER" id="PTHR24291">
    <property type="entry name" value="CYTOCHROME P450 FAMILY 4"/>
    <property type="match status" value="1"/>
</dbReference>
<dbReference type="PRINTS" id="PR00463">
    <property type="entry name" value="EP450I"/>
</dbReference>
<dbReference type="InterPro" id="IPR036396">
    <property type="entry name" value="Cyt_P450_sf"/>
</dbReference>
<evidence type="ECO:0000256" key="6">
    <source>
        <dbReference type="ARBA" id="ARBA00022617"/>
    </source>
</evidence>
<evidence type="ECO:0000256" key="14">
    <source>
        <dbReference type="PIRSR" id="PIRSR602401-1"/>
    </source>
</evidence>
<evidence type="ECO:0000313" key="16">
    <source>
        <dbReference type="Proteomes" id="UP000494106"/>
    </source>
</evidence>
<dbReference type="GO" id="GO:0005506">
    <property type="term" value="F:iron ion binding"/>
    <property type="evidence" value="ECO:0007669"/>
    <property type="project" value="InterPro"/>
</dbReference>
<evidence type="ECO:0000256" key="13">
    <source>
        <dbReference type="ARBA" id="ARBA00023136"/>
    </source>
</evidence>
<organism evidence="15 16">
    <name type="scientific">Arctia plantaginis</name>
    <name type="common">Wood tiger moth</name>
    <name type="synonym">Phalaena plantaginis</name>
    <dbReference type="NCBI Taxonomy" id="874455"/>
    <lineage>
        <taxon>Eukaryota</taxon>
        <taxon>Metazoa</taxon>
        <taxon>Ecdysozoa</taxon>
        <taxon>Arthropoda</taxon>
        <taxon>Hexapoda</taxon>
        <taxon>Insecta</taxon>
        <taxon>Pterygota</taxon>
        <taxon>Neoptera</taxon>
        <taxon>Endopterygota</taxon>
        <taxon>Lepidoptera</taxon>
        <taxon>Glossata</taxon>
        <taxon>Ditrysia</taxon>
        <taxon>Noctuoidea</taxon>
        <taxon>Erebidae</taxon>
        <taxon>Arctiinae</taxon>
        <taxon>Arctia</taxon>
    </lineage>
</organism>
<evidence type="ECO:0000256" key="1">
    <source>
        <dbReference type="ARBA" id="ARBA00001971"/>
    </source>
</evidence>
<keyword evidence="10" id="KW-0560">Oxidoreductase</keyword>
<dbReference type="InterPro" id="IPR001128">
    <property type="entry name" value="Cyt_P450"/>
</dbReference>
<evidence type="ECO:0008006" key="17">
    <source>
        <dbReference type="Google" id="ProtNLM"/>
    </source>
</evidence>
<dbReference type="SUPFAM" id="SSF48264">
    <property type="entry name" value="Cytochrome P450"/>
    <property type="match status" value="1"/>
</dbReference>
<evidence type="ECO:0000256" key="4">
    <source>
        <dbReference type="ARBA" id="ARBA00004406"/>
    </source>
</evidence>
<evidence type="ECO:0000256" key="5">
    <source>
        <dbReference type="ARBA" id="ARBA00010617"/>
    </source>
</evidence>
<evidence type="ECO:0000256" key="7">
    <source>
        <dbReference type="ARBA" id="ARBA00022723"/>
    </source>
</evidence>
<dbReference type="GO" id="GO:0016705">
    <property type="term" value="F:oxidoreductase activity, acting on paired donors, with incorporation or reduction of molecular oxygen"/>
    <property type="evidence" value="ECO:0007669"/>
    <property type="project" value="InterPro"/>
</dbReference>
<evidence type="ECO:0000256" key="2">
    <source>
        <dbReference type="ARBA" id="ARBA00003690"/>
    </source>
</evidence>
<keyword evidence="11 14" id="KW-0408">Iron</keyword>
<comment type="cofactor">
    <cofactor evidence="1 14">
        <name>heme</name>
        <dbReference type="ChEBI" id="CHEBI:30413"/>
    </cofactor>
</comment>
<evidence type="ECO:0000256" key="10">
    <source>
        <dbReference type="ARBA" id="ARBA00023002"/>
    </source>
</evidence>
<dbReference type="InterPro" id="IPR002401">
    <property type="entry name" value="Cyt_P450_E_grp-I"/>
</dbReference>
<evidence type="ECO:0000256" key="8">
    <source>
        <dbReference type="ARBA" id="ARBA00022824"/>
    </source>
</evidence>
<dbReference type="InterPro" id="IPR050196">
    <property type="entry name" value="Cytochrome_P450_Monoox"/>
</dbReference>
<dbReference type="Pfam" id="PF00067">
    <property type="entry name" value="p450"/>
    <property type="match status" value="1"/>
</dbReference>
<evidence type="ECO:0000256" key="11">
    <source>
        <dbReference type="ARBA" id="ARBA00023004"/>
    </source>
</evidence>
<keyword evidence="9" id="KW-0492">Microsome</keyword>
<reference evidence="15 16" key="1">
    <citation type="submission" date="2020-04" db="EMBL/GenBank/DDBJ databases">
        <authorList>
            <person name="Wallbank WR R."/>
            <person name="Pardo Diaz C."/>
            <person name="Kozak K."/>
            <person name="Martin S."/>
            <person name="Jiggins C."/>
            <person name="Moest M."/>
            <person name="Warren A I."/>
            <person name="Byers J.R.P. K."/>
            <person name="Montejo-Kovacevich G."/>
            <person name="Yen C E."/>
        </authorList>
    </citation>
    <scope>NUCLEOTIDE SEQUENCE [LARGE SCALE GENOMIC DNA]</scope>
</reference>
<proteinExistence type="inferred from homology"/>
<name>A0A8S0YQS3_ARCPL</name>
<accession>A0A8S0YQS3</accession>
<dbReference type="AlphaFoldDB" id="A0A8S0YQS3"/>
<comment type="function">
    <text evidence="2">May be involved in the metabolism of insect hormones and in the breakdown of synthetic insecticides.</text>
</comment>
<keyword evidence="12" id="KW-0503">Monooxygenase</keyword>
<keyword evidence="13" id="KW-0472">Membrane</keyword>
<dbReference type="GO" id="GO:0005789">
    <property type="term" value="C:endoplasmic reticulum membrane"/>
    <property type="evidence" value="ECO:0007669"/>
    <property type="project" value="UniProtKB-SubCell"/>
</dbReference>
<dbReference type="EMBL" id="CADEBC010000083">
    <property type="protein sequence ID" value="CAB3222104.1"/>
    <property type="molecule type" value="Genomic_DNA"/>
</dbReference>
<dbReference type="PANTHER" id="PTHR24291:SF189">
    <property type="entry name" value="CYTOCHROME P450 4C3-RELATED"/>
    <property type="match status" value="1"/>
</dbReference>
<dbReference type="Gene3D" id="1.10.630.10">
    <property type="entry name" value="Cytochrome P450"/>
    <property type="match status" value="1"/>
</dbReference>
<evidence type="ECO:0000256" key="12">
    <source>
        <dbReference type="ARBA" id="ARBA00023033"/>
    </source>
</evidence>
<protein>
    <recommendedName>
        <fullName evidence="17">Cytochrome P450</fullName>
    </recommendedName>
</protein>
<dbReference type="GO" id="GO:0004497">
    <property type="term" value="F:monooxygenase activity"/>
    <property type="evidence" value="ECO:0007669"/>
    <property type="project" value="UniProtKB-KW"/>
</dbReference>
<keyword evidence="16" id="KW-1185">Reference proteome</keyword>
<keyword evidence="7 14" id="KW-0479">Metal-binding</keyword>
<keyword evidence="6 14" id="KW-0349">Heme</keyword>